<evidence type="ECO:0000313" key="4">
    <source>
        <dbReference type="Proteomes" id="UP001225316"/>
    </source>
</evidence>
<dbReference type="SMART" id="SM00769">
    <property type="entry name" value="WHy"/>
    <property type="match status" value="1"/>
</dbReference>
<dbReference type="Pfam" id="PF03168">
    <property type="entry name" value="LEA_2"/>
    <property type="match status" value="1"/>
</dbReference>
<dbReference type="Proteomes" id="UP001225316">
    <property type="component" value="Unassembled WGS sequence"/>
</dbReference>
<name>A0ABU1AQ46_9BACT</name>
<proteinExistence type="predicted"/>
<keyword evidence="4" id="KW-1185">Reference proteome</keyword>
<evidence type="ECO:0000256" key="1">
    <source>
        <dbReference type="SAM" id="SignalP"/>
    </source>
</evidence>
<sequence length="152" mass="16338">MKFLPLLFAMILTLSLGGCASMPSNYEQAKVDVVGISKSATDTAVLQFTIQLRIVNPNPEPIELKGLYYELSIDGIHVVNGTSNQIPSIEGYSDTVVSVSSAANLVNSVRLAARLMESTSTELPYQLRAKLGTTSKWMPATTVAESGVLPLY</sequence>
<comment type="caution">
    <text evidence="3">The sequence shown here is derived from an EMBL/GenBank/DDBJ whole genome shotgun (WGS) entry which is preliminary data.</text>
</comment>
<dbReference type="InterPro" id="IPR013990">
    <property type="entry name" value="WHy-dom"/>
</dbReference>
<protein>
    <submittedName>
        <fullName evidence="3">LEA type 2 family protein</fullName>
    </submittedName>
</protein>
<gene>
    <name evidence="3" type="ORF">QEH52_01485</name>
</gene>
<accession>A0ABU1AQ46</accession>
<organism evidence="3 4">
    <name type="scientific">Thalassobacterium maritimum</name>
    <dbReference type="NCBI Taxonomy" id="3041265"/>
    <lineage>
        <taxon>Bacteria</taxon>
        <taxon>Pseudomonadati</taxon>
        <taxon>Verrucomicrobiota</taxon>
        <taxon>Opitutia</taxon>
        <taxon>Puniceicoccales</taxon>
        <taxon>Coraliomargaritaceae</taxon>
        <taxon>Thalassobacterium</taxon>
    </lineage>
</organism>
<dbReference type="InterPro" id="IPR004864">
    <property type="entry name" value="LEA_2"/>
</dbReference>
<dbReference type="SUPFAM" id="SSF117070">
    <property type="entry name" value="LEA14-like"/>
    <property type="match status" value="1"/>
</dbReference>
<evidence type="ECO:0000259" key="2">
    <source>
        <dbReference type="SMART" id="SM00769"/>
    </source>
</evidence>
<feature type="chain" id="PRO_5046117225" evidence="1">
    <location>
        <begin position="21"/>
        <end position="152"/>
    </location>
</feature>
<reference evidence="3 4" key="1">
    <citation type="submission" date="2023-04" db="EMBL/GenBank/DDBJ databases">
        <title>A novel bacteria isolated from coastal sediment.</title>
        <authorList>
            <person name="Liu X.-J."/>
            <person name="Du Z.-J."/>
        </authorList>
    </citation>
    <scope>NUCLEOTIDE SEQUENCE [LARGE SCALE GENOMIC DNA]</scope>
    <source>
        <strain evidence="3 4">SDUM461003</strain>
    </source>
</reference>
<keyword evidence="1" id="KW-0732">Signal</keyword>
<dbReference type="Gene3D" id="2.60.40.1820">
    <property type="match status" value="1"/>
</dbReference>
<feature type="domain" description="Water stress and hypersensitive response" evidence="2">
    <location>
        <begin position="31"/>
        <end position="145"/>
    </location>
</feature>
<dbReference type="PROSITE" id="PS51257">
    <property type="entry name" value="PROKAR_LIPOPROTEIN"/>
    <property type="match status" value="1"/>
</dbReference>
<dbReference type="EMBL" id="JARXHW010000002">
    <property type="protein sequence ID" value="MDQ8206163.1"/>
    <property type="molecule type" value="Genomic_DNA"/>
</dbReference>
<feature type="signal peptide" evidence="1">
    <location>
        <begin position="1"/>
        <end position="20"/>
    </location>
</feature>
<dbReference type="RefSeq" id="WP_308948165.1">
    <property type="nucleotide sequence ID" value="NZ_JARXHW010000002.1"/>
</dbReference>
<evidence type="ECO:0000313" key="3">
    <source>
        <dbReference type="EMBL" id="MDQ8206163.1"/>
    </source>
</evidence>